<dbReference type="AlphaFoldDB" id="A0A7T8KBG8"/>
<organism evidence="1 2">
    <name type="scientific">Caligus rogercresseyi</name>
    <name type="common">Sea louse</name>
    <dbReference type="NCBI Taxonomy" id="217165"/>
    <lineage>
        <taxon>Eukaryota</taxon>
        <taxon>Metazoa</taxon>
        <taxon>Ecdysozoa</taxon>
        <taxon>Arthropoda</taxon>
        <taxon>Crustacea</taxon>
        <taxon>Multicrustacea</taxon>
        <taxon>Hexanauplia</taxon>
        <taxon>Copepoda</taxon>
        <taxon>Siphonostomatoida</taxon>
        <taxon>Caligidae</taxon>
        <taxon>Caligus</taxon>
    </lineage>
</organism>
<accession>A0A7T8KBG8</accession>
<protein>
    <submittedName>
        <fullName evidence="1">Uncharacterized protein</fullName>
    </submittedName>
</protein>
<evidence type="ECO:0000313" key="1">
    <source>
        <dbReference type="EMBL" id="QQP52829.1"/>
    </source>
</evidence>
<dbReference type="Proteomes" id="UP000595437">
    <property type="component" value="Chromosome 3"/>
</dbReference>
<proteinExistence type="predicted"/>
<gene>
    <name evidence="1" type="ORF">FKW44_005093</name>
</gene>
<dbReference type="EMBL" id="CP045892">
    <property type="protein sequence ID" value="QQP52829.1"/>
    <property type="molecule type" value="Genomic_DNA"/>
</dbReference>
<evidence type="ECO:0000313" key="2">
    <source>
        <dbReference type="Proteomes" id="UP000595437"/>
    </source>
</evidence>
<name>A0A7T8KBG8_CALRO</name>
<reference evidence="2" key="1">
    <citation type="submission" date="2021-01" db="EMBL/GenBank/DDBJ databases">
        <title>Caligus Genome Assembly.</title>
        <authorList>
            <person name="Gallardo-Escarate C."/>
        </authorList>
    </citation>
    <scope>NUCLEOTIDE SEQUENCE [LARGE SCALE GENOMIC DNA]</scope>
</reference>
<feature type="non-terminal residue" evidence="1">
    <location>
        <position position="1"/>
    </location>
</feature>
<keyword evidence="2" id="KW-1185">Reference proteome</keyword>
<sequence length="88" mass="10048">YLGCSYVGFRKSTFLSFLRNSECQSHCTRVKRGEELVSVQRLEVTSDRVNLNGTSKNCGTTHFLKNAFRSRRLPLTLSSPLRVMMTTK</sequence>